<feature type="binding site" evidence="12">
    <location>
        <position position="318"/>
    </location>
    <ligand>
        <name>UDP-N-acetyl-alpha-D-glucosamine</name>
        <dbReference type="ChEBI" id="CHEBI:57705"/>
    </ligand>
</feature>
<protein>
    <recommendedName>
        <fullName evidence="12">UDP-N-acetylglucosamine 1-carboxyvinyltransferase</fullName>
        <ecNumber evidence="12">2.5.1.7</ecNumber>
    </recommendedName>
    <alternativeName>
        <fullName evidence="12">Enoylpyruvate transferase</fullName>
    </alternativeName>
    <alternativeName>
        <fullName evidence="12">UDP-N-acetylglucosamine enolpyruvyl transferase</fullName>
        <shortName evidence="12">EPT</shortName>
    </alternativeName>
</protein>
<dbReference type="GO" id="GO:0019277">
    <property type="term" value="P:UDP-N-acetylgalactosamine biosynthetic process"/>
    <property type="evidence" value="ECO:0007669"/>
    <property type="project" value="InterPro"/>
</dbReference>
<dbReference type="GO" id="GO:0005737">
    <property type="term" value="C:cytoplasm"/>
    <property type="evidence" value="ECO:0007669"/>
    <property type="project" value="UniProtKB-SubCell"/>
</dbReference>
<evidence type="ECO:0000256" key="8">
    <source>
        <dbReference type="ARBA" id="ARBA00023306"/>
    </source>
</evidence>
<comment type="caution">
    <text evidence="14">The sequence shown here is derived from an EMBL/GenBank/DDBJ whole genome shotgun (WGS) entry which is preliminary data.</text>
</comment>
<dbReference type="GO" id="GO:0051301">
    <property type="term" value="P:cell division"/>
    <property type="evidence" value="ECO:0007669"/>
    <property type="project" value="UniProtKB-KW"/>
</dbReference>
<dbReference type="InterPro" id="IPR013792">
    <property type="entry name" value="RNA3'P_cycl/enolpyr_Trfase_a/b"/>
</dbReference>
<keyword evidence="8 12" id="KW-0131">Cell cycle</keyword>
<dbReference type="Proteomes" id="UP000176700">
    <property type="component" value="Unassembled WGS sequence"/>
</dbReference>
<dbReference type="PANTHER" id="PTHR43783">
    <property type="entry name" value="UDP-N-ACETYLGLUCOSAMINE 1-CARBOXYVINYLTRANSFERASE"/>
    <property type="match status" value="1"/>
</dbReference>
<comment type="function">
    <text evidence="12">Cell wall formation. Adds enolpyruvyl to UDP-N-acetylglucosamine.</text>
</comment>
<comment type="caution">
    <text evidence="12">Lacks conserved residue(s) required for the propagation of feature annotation.</text>
</comment>
<comment type="subcellular location">
    <subcellularLocation>
        <location evidence="1 12">Cytoplasm</location>
    </subcellularLocation>
</comment>
<evidence type="ECO:0000256" key="1">
    <source>
        <dbReference type="ARBA" id="ARBA00004496"/>
    </source>
</evidence>
<dbReference type="InterPro" id="IPR036968">
    <property type="entry name" value="Enolpyruvate_Tfrase_sf"/>
</dbReference>
<dbReference type="UniPathway" id="UPA00219"/>
<dbReference type="InterPro" id="IPR005750">
    <property type="entry name" value="UDP_GlcNAc_COvinyl_MurA"/>
</dbReference>
<feature type="active site" description="Proton donor" evidence="12">
    <location>
        <position position="130"/>
    </location>
</feature>
<dbReference type="NCBIfam" id="NF006873">
    <property type="entry name" value="PRK09369.1"/>
    <property type="match status" value="1"/>
</dbReference>
<dbReference type="GO" id="GO:0009252">
    <property type="term" value="P:peptidoglycan biosynthetic process"/>
    <property type="evidence" value="ECO:0007669"/>
    <property type="project" value="UniProtKB-UniRule"/>
</dbReference>
<dbReference type="Pfam" id="PF00275">
    <property type="entry name" value="EPSP_synthase"/>
    <property type="match status" value="1"/>
</dbReference>
<evidence type="ECO:0000256" key="10">
    <source>
        <dbReference type="ARBA" id="ARBA00038367"/>
    </source>
</evidence>
<evidence type="ECO:0000256" key="4">
    <source>
        <dbReference type="ARBA" id="ARBA00022618"/>
    </source>
</evidence>
<sequence>MPLVKRKNDSEKDQLVIRGGKKLKGEIVIRGAKNSIPKCMVAALLTNEQCVLHNVPDIKDVRIVSEMIQAMGGEVVQLEEGSLKIITKNVQPINPRQLKHIARKSRIPILFAGPLLRRFGTAMIPELGGCSIGPRPVDYHMHALEKLGATVSTIPSGYHITSKKLTGTKIRLPYPSVGTTEQVLLAAVKADGVTELSNAAVEPEIIDLISLLQKMGAIISVDIDRVITVIGTGELRGYEHSALPDRLEAASWACAALVTDGKIHVKNARQLDMTTFLNKYQQIGGRFEVDESGITFWKGGALHSIALETDVHPGFVTDWQQPFVVVLTQAHGASIVHETVYEERFGFVEPLNNMGAQIQLYRECLGGNKRCRFGQRNHYHSAVIMGPTALKGAEIVVPDLRAGFSYVIAALAAEGVSVVKNIDIINRGYENFIDKLTALGAAIDV</sequence>
<evidence type="ECO:0000256" key="9">
    <source>
        <dbReference type="ARBA" id="ARBA00023316"/>
    </source>
</evidence>
<feature type="binding site" evidence="12">
    <location>
        <begin position="33"/>
        <end position="34"/>
    </location>
    <ligand>
        <name>phosphoenolpyruvate</name>
        <dbReference type="ChEBI" id="CHEBI:58702"/>
    </ligand>
</feature>
<proteinExistence type="inferred from homology"/>
<keyword evidence="12" id="KW-0670">Pyruvate</keyword>
<keyword evidence="5 12" id="KW-0808">Transferase</keyword>
<organism evidence="14 15">
    <name type="scientific">Candidatus Ryanbacteria bacterium RIFCSPHIGHO2_01_45_13</name>
    <dbReference type="NCBI Taxonomy" id="1802112"/>
    <lineage>
        <taxon>Bacteria</taxon>
        <taxon>Candidatus Ryaniibacteriota</taxon>
    </lineage>
</organism>
<evidence type="ECO:0000256" key="11">
    <source>
        <dbReference type="ARBA" id="ARBA00047527"/>
    </source>
</evidence>
<feature type="binding site" evidence="12">
    <location>
        <position position="106"/>
    </location>
    <ligand>
        <name>UDP-N-acetyl-alpha-D-glucosamine</name>
        <dbReference type="ChEBI" id="CHEBI:57705"/>
    </ligand>
</feature>
<name>A0A1G2FY93_9BACT</name>
<dbReference type="HAMAP" id="MF_00111">
    <property type="entry name" value="MurA"/>
    <property type="match status" value="1"/>
</dbReference>
<dbReference type="EC" id="2.5.1.7" evidence="12"/>
<dbReference type="GO" id="GO:0008360">
    <property type="term" value="P:regulation of cell shape"/>
    <property type="evidence" value="ECO:0007669"/>
    <property type="project" value="UniProtKB-KW"/>
</dbReference>
<accession>A0A1G2FY93</accession>
<evidence type="ECO:0000313" key="15">
    <source>
        <dbReference type="Proteomes" id="UP000176700"/>
    </source>
</evidence>
<evidence type="ECO:0000256" key="6">
    <source>
        <dbReference type="ARBA" id="ARBA00022960"/>
    </source>
</evidence>
<evidence type="ECO:0000256" key="7">
    <source>
        <dbReference type="ARBA" id="ARBA00022984"/>
    </source>
</evidence>
<dbReference type="InterPro" id="IPR001986">
    <property type="entry name" value="Enolpyruvate_Tfrase_dom"/>
</dbReference>
<keyword evidence="4 12" id="KW-0132">Cell division</keyword>
<evidence type="ECO:0000313" key="14">
    <source>
        <dbReference type="EMBL" id="OGZ43033.1"/>
    </source>
</evidence>
<feature type="modified residue" description="2-(S-cysteinyl)pyruvic acid O-phosphothioketal" evidence="12">
    <location>
        <position position="130"/>
    </location>
</feature>
<keyword evidence="3 12" id="KW-0963">Cytoplasm</keyword>
<dbReference type="GO" id="GO:0008760">
    <property type="term" value="F:UDP-N-acetylglucosamine 1-carboxyvinyltransferase activity"/>
    <property type="evidence" value="ECO:0007669"/>
    <property type="project" value="UniProtKB-UniRule"/>
</dbReference>
<dbReference type="SUPFAM" id="SSF55205">
    <property type="entry name" value="EPT/RTPC-like"/>
    <property type="match status" value="1"/>
</dbReference>
<dbReference type="Gene3D" id="3.65.10.10">
    <property type="entry name" value="Enolpyruvate transferase domain"/>
    <property type="match status" value="2"/>
</dbReference>
<dbReference type="NCBIfam" id="TIGR01072">
    <property type="entry name" value="murA"/>
    <property type="match status" value="1"/>
</dbReference>
<keyword evidence="9 12" id="KW-0961">Cell wall biogenesis/degradation</keyword>
<dbReference type="PANTHER" id="PTHR43783:SF1">
    <property type="entry name" value="UDP-N-ACETYLGLUCOSAMINE 1-CARBOXYVINYLTRANSFERASE"/>
    <property type="match status" value="1"/>
</dbReference>
<comment type="similarity">
    <text evidence="10 12">Belongs to the EPSP synthase family. MurA subfamily.</text>
</comment>
<dbReference type="InterPro" id="IPR050068">
    <property type="entry name" value="MurA_subfamily"/>
</dbReference>
<reference evidence="14 15" key="1">
    <citation type="journal article" date="2016" name="Nat. Commun.">
        <title>Thousands of microbial genomes shed light on interconnected biogeochemical processes in an aquifer system.</title>
        <authorList>
            <person name="Anantharaman K."/>
            <person name="Brown C.T."/>
            <person name="Hug L.A."/>
            <person name="Sharon I."/>
            <person name="Castelle C.J."/>
            <person name="Probst A.J."/>
            <person name="Thomas B.C."/>
            <person name="Singh A."/>
            <person name="Wilkins M.J."/>
            <person name="Karaoz U."/>
            <person name="Brodie E.L."/>
            <person name="Williams K.H."/>
            <person name="Hubbard S.S."/>
            <person name="Banfield J.F."/>
        </authorList>
    </citation>
    <scope>NUCLEOTIDE SEQUENCE [LARGE SCALE GENOMIC DNA]</scope>
</reference>
<keyword evidence="6 12" id="KW-0133">Cell shape</keyword>
<dbReference type="AlphaFoldDB" id="A0A1G2FY93"/>
<evidence type="ECO:0000256" key="3">
    <source>
        <dbReference type="ARBA" id="ARBA00022490"/>
    </source>
</evidence>
<evidence type="ECO:0000256" key="2">
    <source>
        <dbReference type="ARBA" id="ARBA00004752"/>
    </source>
</evidence>
<comment type="catalytic activity">
    <reaction evidence="11 12">
        <text>phosphoenolpyruvate + UDP-N-acetyl-alpha-D-glucosamine = UDP-N-acetyl-3-O-(1-carboxyvinyl)-alpha-D-glucosamine + phosphate</text>
        <dbReference type="Rhea" id="RHEA:18681"/>
        <dbReference type="ChEBI" id="CHEBI:43474"/>
        <dbReference type="ChEBI" id="CHEBI:57705"/>
        <dbReference type="ChEBI" id="CHEBI:58702"/>
        <dbReference type="ChEBI" id="CHEBI:68483"/>
        <dbReference type="EC" id="2.5.1.7"/>
    </reaction>
</comment>
<feature type="domain" description="Enolpyruvate transferase" evidence="13">
    <location>
        <begin position="18"/>
        <end position="436"/>
    </location>
</feature>
<evidence type="ECO:0000256" key="5">
    <source>
        <dbReference type="ARBA" id="ARBA00022679"/>
    </source>
</evidence>
<feature type="binding site" evidence="12">
    <location>
        <position position="340"/>
    </location>
    <ligand>
        <name>UDP-N-acetyl-alpha-D-glucosamine</name>
        <dbReference type="ChEBI" id="CHEBI:57705"/>
    </ligand>
</feature>
<keyword evidence="7 12" id="KW-0573">Peptidoglycan synthesis</keyword>
<gene>
    <name evidence="12" type="primary">murA</name>
    <name evidence="14" type="ORF">A2W41_02475</name>
</gene>
<comment type="pathway">
    <text evidence="2 12">Cell wall biogenesis; peptidoglycan biosynthesis.</text>
</comment>
<evidence type="ECO:0000259" key="13">
    <source>
        <dbReference type="Pfam" id="PF00275"/>
    </source>
</evidence>
<dbReference type="CDD" id="cd01555">
    <property type="entry name" value="UdpNAET"/>
    <property type="match status" value="1"/>
</dbReference>
<dbReference type="GO" id="GO:0071555">
    <property type="term" value="P:cell wall organization"/>
    <property type="evidence" value="ECO:0007669"/>
    <property type="project" value="UniProtKB-KW"/>
</dbReference>
<evidence type="ECO:0000256" key="12">
    <source>
        <dbReference type="HAMAP-Rule" id="MF_00111"/>
    </source>
</evidence>
<dbReference type="EMBL" id="MHNI01000012">
    <property type="protein sequence ID" value="OGZ43033.1"/>
    <property type="molecule type" value="Genomic_DNA"/>
</dbReference>